<accession>A0A8K0UQ21</accession>
<dbReference type="OrthoDB" id="3351993at2759"/>
<feature type="transmembrane region" description="Helical" evidence="1">
    <location>
        <begin position="76"/>
        <end position="96"/>
    </location>
</feature>
<dbReference type="Proteomes" id="UP000813824">
    <property type="component" value="Unassembled WGS sequence"/>
</dbReference>
<gene>
    <name evidence="2" type="ORF">BXZ70DRAFT_863376</name>
</gene>
<dbReference type="EMBL" id="JAEVFJ010000012">
    <property type="protein sequence ID" value="KAH8101554.1"/>
    <property type="molecule type" value="Genomic_DNA"/>
</dbReference>
<evidence type="ECO:0000313" key="2">
    <source>
        <dbReference type="EMBL" id="KAH8101554.1"/>
    </source>
</evidence>
<keyword evidence="1" id="KW-0812">Transmembrane</keyword>
<sequence>SDPDISGIGVRVAIYVQNLVCFIPAVWALWDGQVSVHELDSAETQSITNLVIAFAILISTVVQARTIGLSNYHASIVLNMSWMNNTNTFIYFLLYIQHKSQDAKDREYIEPTWAAWIAHGWEKL</sequence>
<feature type="non-terminal residue" evidence="2">
    <location>
        <position position="1"/>
    </location>
</feature>
<feature type="transmembrane region" description="Helical" evidence="1">
    <location>
        <begin position="50"/>
        <end position="70"/>
    </location>
</feature>
<keyword evidence="1" id="KW-1133">Transmembrane helix</keyword>
<feature type="non-terminal residue" evidence="2">
    <location>
        <position position="124"/>
    </location>
</feature>
<feature type="transmembrane region" description="Helical" evidence="1">
    <location>
        <begin position="12"/>
        <end position="30"/>
    </location>
</feature>
<keyword evidence="3" id="KW-1185">Reference proteome</keyword>
<name>A0A8K0UQ21_9AGAR</name>
<evidence type="ECO:0000256" key="1">
    <source>
        <dbReference type="SAM" id="Phobius"/>
    </source>
</evidence>
<keyword evidence="1" id="KW-0472">Membrane</keyword>
<reference evidence="2" key="1">
    <citation type="journal article" date="2021" name="New Phytol.">
        <title>Evolutionary innovations through gain and loss of genes in the ectomycorrhizal Boletales.</title>
        <authorList>
            <person name="Wu G."/>
            <person name="Miyauchi S."/>
            <person name="Morin E."/>
            <person name="Kuo A."/>
            <person name="Drula E."/>
            <person name="Varga T."/>
            <person name="Kohler A."/>
            <person name="Feng B."/>
            <person name="Cao Y."/>
            <person name="Lipzen A."/>
            <person name="Daum C."/>
            <person name="Hundley H."/>
            <person name="Pangilinan J."/>
            <person name="Johnson J."/>
            <person name="Barry K."/>
            <person name="LaButti K."/>
            <person name="Ng V."/>
            <person name="Ahrendt S."/>
            <person name="Min B."/>
            <person name="Choi I.G."/>
            <person name="Park H."/>
            <person name="Plett J.M."/>
            <person name="Magnuson J."/>
            <person name="Spatafora J.W."/>
            <person name="Nagy L.G."/>
            <person name="Henrissat B."/>
            <person name="Grigoriev I.V."/>
            <person name="Yang Z.L."/>
            <person name="Xu J."/>
            <person name="Martin F.M."/>
        </authorList>
    </citation>
    <scope>NUCLEOTIDE SEQUENCE</scope>
    <source>
        <strain evidence="2">KKN 215</strain>
    </source>
</reference>
<organism evidence="2 3">
    <name type="scientific">Cristinia sonorae</name>
    <dbReference type="NCBI Taxonomy" id="1940300"/>
    <lineage>
        <taxon>Eukaryota</taxon>
        <taxon>Fungi</taxon>
        <taxon>Dikarya</taxon>
        <taxon>Basidiomycota</taxon>
        <taxon>Agaricomycotina</taxon>
        <taxon>Agaricomycetes</taxon>
        <taxon>Agaricomycetidae</taxon>
        <taxon>Agaricales</taxon>
        <taxon>Pleurotineae</taxon>
        <taxon>Stephanosporaceae</taxon>
        <taxon>Cristinia</taxon>
    </lineage>
</organism>
<protein>
    <submittedName>
        <fullName evidence="2">Uncharacterized protein</fullName>
    </submittedName>
</protein>
<proteinExistence type="predicted"/>
<dbReference type="AlphaFoldDB" id="A0A8K0UQ21"/>
<evidence type="ECO:0000313" key="3">
    <source>
        <dbReference type="Proteomes" id="UP000813824"/>
    </source>
</evidence>
<comment type="caution">
    <text evidence="2">The sequence shown here is derived from an EMBL/GenBank/DDBJ whole genome shotgun (WGS) entry which is preliminary data.</text>
</comment>